<evidence type="ECO:0000313" key="3">
    <source>
        <dbReference type="Proteomes" id="UP000676310"/>
    </source>
</evidence>
<gene>
    <name evidence="2" type="ORF">ALTATR162_LOCUS492</name>
</gene>
<dbReference type="Pfam" id="PF13649">
    <property type="entry name" value="Methyltransf_25"/>
    <property type="match status" value="1"/>
</dbReference>
<sequence length="238" mass="26428">MGEPVLRDHLPTDLKARMKASYDAIADTYNTEFYKVNDPLRIDYLGRLVTLLRSSSSPSPVANVLELGCGAGVPATKFLLESSDPKFRITGNDISTSQLDLARTNLAGYVQDGRLTLQEGDMLSLSFPPSSFDAITGFYSIIHLPREEQSTLMGKIVEWLKPGGYFLANFSVRDMPGLEAEKWLGHEEGWMFWSGWGEEGSVRMVEGSGLEVLVREARQAVDDTTFVWVLARKEGRGN</sequence>
<dbReference type="GeneID" id="67016640"/>
<reference evidence="2" key="1">
    <citation type="submission" date="2021-05" db="EMBL/GenBank/DDBJ databases">
        <authorList>
            <person name="Stam R."/>
        </authorList>
    </citation>
    <scope>NUCLEOTIDE SEQUENCE</scope>
    <source>
        <strain evidence="2">CS162</strain>
    </source>
</reference>
<keyword evidence="3" id="KW-1185">Reference proteome</keyword>
<dbReference type="CDD" id="cd02440">
    <property type="entry name" value="AdoMet_MTases"/>
    <property type="match status" value="1"/>
</dbReference>
<dbReference type="SUPFAM" id="SSF53335">
    <property type="entry name" value="S-adenosyl-L-methionine-dependent methyltransferases"/>
    <property type="match status" value="1"/>
</dbReference>
<comment type="caution">
    <text evidence="2">The sequence shown here is derived from an EMBL/GenBank/DDBJ whole genome shotgun (WGS) entry which is preliminary data.</text>
</comment>
<feature type="domain" description="Methyltransferase" evidence="1">
    <location>
        <begin position="64"/>
        <end position="164"/>
    </location>
</feature>
<dbReference type="OrthoDB" id="540004at2759"/>
<accession>A0A8J2MUN6</accession>
<evidence type="ECO:0000313" key="2">
    <source>
        <dbReference type="EMBL" id="CAG5139448.1"/>
    </source>
</evidence>
<protein>
    <recommendedName>
        <fullName evidence="1">Methyltransferase domain-containing protein</fullName>
    </recommendedName>
</protein>
<dbReference type="InterPro" id="IPR041698">
    <property type="entry name" value="Methyltransf_25"/>
</dbReference>
<dbReference type="RefSeq" id="XP_043164021.1">
    <property type="nucleotide sequence ID" value="XM_043308086.1"/>
</dbReference>
<dbReference type="PANTHER" id="PTHR43591">
    <property type="entry name" value="METHYLTRANSFERASE"/>
    <property type="match status" value="1"/>
</dbReference>
<organism evidence="2 3">
    <name type="scientific">Alternaria atra</name>
    <dbReference type="NCBI Taxonomy" id="119953"/>
    <lineage>
        <taxon>Eukaryota</taxon>
        <taxon>Fungi</taxon>
        <taxon>Dikarya</taxon>
        <taxon>Ascomycota</taxon>
        <taxon>Pezizomycotina</taxon>
        <taxon>Dothideomycetes</taxon>
        <taxon>Pleosporomycetidae</taxon>
        <taxon>Pleosporales</taxon>
        <taxon>Pleosporineae</taxon>
        <taxon>Pleosporaceae</taxon>
        <taxon>Alternaria</taxon>
        <taxon>Alternaria sect. Ulocladioides</taxon>
    </lineage>
</organism>
<name>A0A8J2MUN6_9PLEO</name>
<dbReference type="Gene3D" id="3.40.50.150">
    <property type="entry name" value="Vaccinia Virus protein VP39"/>
    <property type="match status" value="1"/>
</dbReference>
<dbReference type="InterPro" id="IPR029063">
    <property type="entry name" value="SAM-dependent_MTases_sf"/>
</dbReference>
<dbReference type="PANTHER" id="PTHR43591:SF110">
    <property type="entry name" value="RHODANESE DOMAIN-CONTAINING PROTEIN"/>
    <property type="match status" value="1"/>
</dbReference>
<dbReference type="Proteomes" id="UP000676310">
    <property type="component" value="Unassembled WGS sequence"/>
</dbReference>
<proteinExistence type="predicted"/>
<dbReference type="AlphaFoldDB" id="A0A8J2MUN6"/>
<evidence type="ECO:0000259" key="1">
    <source>
        <dbReference type="Pfam" id="PF13649"/>
    </source>
</evidence>
<dbReference type="EMBL" id="CAJRGZ010000015">
    <property type="protein sequence ID" value="CAG5139448.1"/>
    <property type="molecule type" value="Genomic_DNA"/>
</dbReference>